<keyword evidence="2" id="KW-1185">Reference proteome</keyword>
<reference evidence="1" key="1">
    <citation type="submission" date="2020-05" db="EMBL/GenBank/DDBJ databases">
        <title>Large-scale comparative analyses of tick genomes elucidate their genetic diversity and vector capacities.</title>
        <authorList>
            <person name="Jia N."/>
            <person name="Wang J."/>
            <person name="Shi W."/>
            <person name="Du L."/>
            <person name="Sun Y."/>
            <person name="Zhan W."/>
            <person name="Jiang J."/>
            <person name="Wang Q."/>
            <person name="Zhang B."/>
            <person name="Ji P."/>
            <person name="Sakyi L.B."/>
            <person name="Cui X."/>
            <person name="Yuan T."/>
            <person name="Jiang B."/>
            <person name="Yang W."/>
            <person name="Lam T.T.-Y."/>
            <person name="Chang Q."/>
            <person name="Ding S."/>
            <person name="Wang X."/>
            <person name="Zhu J."/>
            <person name="Ruan X."/>
            <person name="Zhao L."/>
            <person name="Wei J."/>
            <person name="Que T."/>
            <person name="Du C."/>
            <person name="Cheng J."/>
            <person name="Dai P."/>
            <person name="Han X."/>
            <person name="Huang E."/>
            <person name="Gao Y."/>
            <person name="Liu J."/>
            <person name="Shao H."/>
            <person name="Ye R."/>
            <person name="Li L."/>
            <person name="Wei W."/>
            <person name="Wang X."/>
            <person name="Wang C."/>
            <person name="Yang T."/>
            <person name="Huo Q."/>
            <person name="Li W."/>
            <person name="Guo W."/>
            <person name="Chen H."/>
            <person name="Zhou L."/>
            <person name="Ni X."/>
            <person name="Tian J."/>
            <person name="Zhou Y."/>
            <person name="Sheng Y."/>
            <person name="Liu T."/>
            <person name="Pan Y."/>
            <person name="Xia L."/>
            <person name="Li J."/>
            <person name="Zhao F."/>
            <person name="Cao W."/>
        </authorList>
    </citation>
    <scope>NUCLEOTIDE SEQUENCE</scope>
    <source>
        <strain evidence="1">Hyas-2018</strain>
    </source>
</reference>
<accession>A0ACB7RM77</accession>
<organism evidence="1 2">
    <name type="scientific">Hyalomma asiaticum</name>
    <name type="common">Tick</name>
    <dbReference type="NCBI Taxonomy" id="266040"/>
    <lineage>
        <taxon>Eukaryota</taxon>
        <taxon>Metazoa</taxon>
        <taxon>Ecdysozoa</taxon>
        <taxon>Arthropoda</taxon>
        <taxon>Chelicerata</taxon>
        <taxon>Arachnida</taxon>
        <taxon>Acari</taxon>
        <taxon>Parasitiformes</taxon>
        <taxon>Ixodida</taxon>
        <taxon>Ixodoidea</taxon>
        <taxon>Ixodidae</taxon>
        <taxon>Hyalomminae</taxon>
        <taxon>Hyalomma</taxon>
    </lineage>
</organism>
<protein>
    <submittedName>
        <fullName evidence="1">Uncharacterized protein</fullName>
    </submittedName>
</protein>
<name>A0ACB7RM77_HYAAI</name>
<gene>
    <name evidence="1" type="ORF">HPB50_005814</name>
</gene>
<dbReference type="EMBL" id="CM023488">
    <property type="protein sequence ID" value="KAH6923743.1"/>
    <property type="molecule type" value="Genomic_DNA"/>
</dbReference>
<comment type="caution">
    <text evidence="1">The sequence shown here is derived from an EMBL/GenBank/DDBJ whole genome shotgun (WGS) entry which is preliminary data.</text>
</comment>
<sequence length="373" mass="41933">MPYSLLQDPLLLSVLPWRDIEDLCLLRTMTDFELIDEPLMDSALGNGSTMEQPQWALQFPHGFESMDPTAFFESFRFHRADLGDLVAALRIPAVVASAQKVPVPGPEALCITLRRLASPNRLVDLAAHFGLHISVVSSVVSKVLSHIESHFAHLLADLTVHRWLNPQNLELFSQALHKKGAPLKKCWAFVGDMASQLWQPLPQGQRQRPSCMCQKYQAVICPNGIICQVDGPFQGRRNDTDILNETTLYRNLEKVSKGHKYVIYGGPSYPSRELLIKPYEGTCLEPHEAHFNTCMSEMQQSAERGFGRVAADFSFVRSLRNLPVKDQKTTQMYKVAVLLSNCRTCLYGSEVSAYFDVTPPSLKEYLVPLQEVS</sequence>
<proteinExistence type="predicted"/>
<evidence type="ECO:0000313" key="2">
    <source>
        <dbReference type="Proteomes" id="UP000821845"/>
    </source>
</evidence>
<dbReference type="Proteomes" id="UP000821845">
    <property type="component" value="Chromosome 8"/>
</dbReference>
<evidence type="ECO:0000313" key="1">
    <source>
        <dbReference type="EMBL" id="KAH6923743.1"/>
    </source>
</evidence>